<dbReference type="Gene3D" id="2.120.10.80">
    <property type="entry name" value="Kelch-type beta propeller"/>
    <property type="match status" value="1"/>
</dbReference>
<feature type="region of interest" description="Disordered" evidence="1">
    <location>
        <begin position="239"/>
        <end position="259"/>
    </location>
</feature>
<dbReference type="InterPro" id="IPR006652">
    <property type="entry name" value="Kelch_1"/>
</dbReference>
<dbReference type="EMBL" id="BDIP01003484">
    <property type="protein sequence ID" value="GIQ87770.1"/>
    <property type="molecule type" value="Genomic_DNA"/>
</dbReference>
<proteinExistence type="predicted"/>
<sequence>KDTSVRSDPKRVCLLLTLLSDGTLREEPIQGCLVPVTVQDIQATCVGREVYVLGGTTTTATILGARDTPNPNIYAYSLETNEWRVVAQTSEWHLSLMRPVLSFSLRDCLYICSRVYGASRRSSMVKYTPSTGAWDSIAIPEGLCLGFPSAVVVDDTVHITGGDVYNHMVYREGEGEGGWTKVDREANPCYRASTLIPLQRAFMEMRWHNEGGGVQSPHPYLYNCVSSEWEECRIVKTEERDRDTDGGTHTGKQDRERDTKRWQYPELSCSLGDCTVITSSGVARPSFEIVDIGIADCSE</sequence>
<dbReference type="Proteomes" id="UP000265618">
    <property type="component" value="Unassembled WGS sequence"/>
</dbReference>
<reference evidence="2 3" key="1">
    <citation type="journal article" date="2018" name="PLoS ONE">
        <title>The draft genome of Kipferlia bialata reveals reductive genome evolution in fornicate parasites.</title>
        <authorList>
            <person name="Tanifuji G."/>
            <person name="Takabayashi S."/>
            <person name="Kume K."/>
            <person name="Takagi M."/>
            <person name="Nakayama T."/>
            <person name="Kamikawa R."/>
            <person name="Inagaki Y."/>
            <person name="Hashimoto T."/>
        </authorList>
    </citation>
    <scope>NUCLEOTIDE SEQUENCE [LARGE SCALE GENOMIC DNA]</scope>
    <source>
        <strain evidence="2">NY0173</strain>
    </source>
</reference>
<evidence type="ECO:0000256" key="1">
    <source>
        <dbReference type="SAM" id="MobiDB-lite"/>
    </source>
</evidence>
<dbReference type="InterPro" id="IPR015915">
    <property type="entry name" value="Kelch-typ_b-propeller"/>
</dbReference>
<evidence type="ECO:0000313" key="3">
    <source>
        <dbReference type="Proteomes" id="UP000265618"/>
    </source>
</evidence>
<name>A0A9K3D3V2_9EUKA</name>
<dbReference type="Pfam" id="PF01344">
    <property type="entry name" value="Kelch_1"/>
    <property type="match status" value="1"/>
</dbReference>
<comment type="caution">
    <text evidence="2">The sequence shown here is derived from an EMBL/GenBank/DDBJ whole genome shotgun (WGS) entry which is preliminary data.</text>
</comment>
<gene>
    <name evidence="2" type="ORF">KIPB_009873</name>
</gene>
<feature type="non-terminal residue" evidence="2">
    <location>
        <position position="1"/>
    </location>
</feature>
<dbReference type="SUPFAM" id="SSF117281">
    <property type="entry name" value="Kelch motif"/>
    <property type="match status" value="1"/>
</dbReference>
<dbReference type="AlphaFoldDB" id="A0A9K3D3V2"/>
<evidence type="ECO:0000313" key="2">
    <source>
        <dbReference type="EMBL" id="GIQ87770.1"/>
    </source>
</evidence>
<protein>
    <recommendedName>
        <fullName evidence="4">Kelch repeat type 1</fullName>
    </recommendedName>
</protein>
<organism evidence="2 3">
    <name type="scientific">Kipferlia bialata</name>
    <dbReference type="NCBI Taxonomy" id="797122"/>
    <lineage>
        <taxon>Eukaryota</taxon>
        <taxon>Metamonada</taxon>
        <taxon>Carpediemonas-like organisms</taxon>
        <taxon>Kipferlia</taxon>
    </lineage>
</organism>
<evidence type="ECO:0008006" key="4">
    <source>
        <dbReference type="Google" id="ProtNLM"/>
    </source>
</evidence>
<accession>A0A9K3D3V2</accession>
<keyword evidence="3" id="KW-1185">Reference proteome</keyword>